<evidence type="ECO:0000256" key="8">
    <source>
        <dbReference type="ARBA" id="ARBA00022842"/>
    </source>
</evidence>
<keyword evidence="8" id="KW-0460">Magnesium</keyword>
<evidence type="ECO:0000256" key="12">
    <source>
        <dbReference type="ARBA" id="ARBA00023316"/>
    </source>
</evidence>
<evidence type="ECO:0000256" key="13">
    <source>
        <dbReference type="HAMAP-Rule" id="MF_00047"/>
    </source>
</evidence>
<dbReference type="SUPFAM" id="SSF52440">
    <property type="entry name" value="PreATP-grasp domain"/>
    <property type="match status" value="1"/>
</dbReference>
<dbReference type="GO" id="GO:0016874">
    <property type="term" value="F:ligase activity"/>
    <property type="evidence" value="ECO:0007669"/>
    <property type="project" value="UniProtKB-KW"/>
</dbReference>
<dbReference type="EMBL" id="JACJQY010000056">
    <property type="protein sequence ID" value="MBD2319580.1"/>
    <property type="molecule type" value="Genomic_DNA"/>
</dbReference>
<evidence type="ECO:0000256" key="9">
    <source>
        <dbReference type="ARBA" id="ARBA00022960"/>
    </source>
</evidence>
<comment type="subcellular location">
    <subcellularLocation>
        <location evidence="13">Cytoplasm</location>
    </subcellularLocation>
</comment>
<keyword evidence="9 13" id="KW-0133">Cell shape</keyword>
<dbReference type="Gene3D" id="3.30.1490.20">
    <property type="entry name" value="ATP-grasp fold, A domain"/>
    <property type="match status" value="1"/>
</dbReference>
<dbReference type="RefSeq" id="WP_190581736.1">
    <property type="nucleotide sequence ID" value="NZ_CAWPQU010000052.1"/>
</dbReference>
<keyword evidence="13" id="KW-0963">Cytoplasm</keyword>
<dbReference type="PROSITE" id="PS00844">
    <property type="entry name" value="DALA_DALA_LIGASE_2"/>
    <property type="match status" value="1"/>
</dbReference>
<dbReference type="Pfam" id="PF07478">
    <property type="entry name" value="Dala_Dala_lig_C"/>
    <property type="match status" value="1"/>
</dbReference>
<keyword evidence="5" id="KW-0479">Metal-binding</keyword>
<dbReference type="PROSITE" id="PS00843">
    <property type="entry name" value="DALA_DALA_LIGASE_1"/>
    <property type="match status" value="1"/>
</dbReference>
<keyword evidence="6 14" id="KW-0547">Nucleotide-binding</keyword>
<comment type="catalytic activity">
    <reaction evidence="13">
        <text>2 D-alanine + ATP = D-alanyl-D-alanine + ADP + phosphate + H(+)</text>
        <dbReference type="Rhea" id="RHEA:11224"/>
        <dbReference type="ChEBI" id="CHEBI:15378"/>
        <dbReference type="ChEBI" id="CHEBI:30616"/>
        <dbReference type="ChEBI" id="CHEBI:43474"/>
        <dbReference type="ChEBI" id="CHEBI:57416"/>
        <dbReference type="ChEBI" id="CHEBI:57822"/>
        <dbReference type="ChEBI" id="CHEBI:456216"/>
        <dbReference type="EC" id="6.3.2.4"/>
    </reaction>
</comment>
<evidence type="ECO:0000256" key="11">
    <source>
        <dbReference type="ARBA" id="ARBA00023211"/>
    </source>
</evidence>
<accession>A0ABR8CHZ2</accession>
<dbReference type="Pfam" id="PF01820">
    <property type="entry name" value="Dala_Dala_lig_N"/>
    <property type="match status" value="1"/>
</dbReference>
<name>A0ABR8CHZ2_9CYAN</name>
<keyword evidence="7 14" id="KW-0067">ATP-binding</keyword>
<evidence type="ECO:0000256" key="1">
    <source>
        <dbReference type="ARBA" id="ARBA00001936"/>
    </source>
</evidence>
<protein>
    <recommendedName>
        <fullName evidence="13">D-alanine--D-alanine ligase</fullName>
        <ecNumber evidence="13">6.3.2.4</ecNumber>
    </recommendedName>
    <alternativeName>
        <fullName evidence="13">D-Ala-D-Ala ligase</fullName>
    </alternativeName>
    <alternativeName>
        <fullName evidence="13">D-alanylalanine synthetase</fullName>
    </alternativeName>
</protein>
<gene>
    <name evidence="13" type="primary">ddl</name>
    <name evidence="16" type="ORF">H6G05_22420</name>
</gene>
<dbReference type="Gene3D" id="3.40.50.20">
    <property type="match status" value="1"/>
</dbReference>
<dbReference type="PANTHER" id="PTHR23132">
    <property type="entry name" value="D-ALANINE--D-ALANINE LIGASE"/>
    <property type="match status" value="1"/>
</dbReference>
<evidence type="ECO:0000256" key="5">
    <source>
        <dbReference type="ARBA" id="ARBA00022723"/>
    </source>
</evidence>
<keyword evidence="10 13" id="KW-0573">Peptidoglycan synthesis</keyword>
<dbReference type="PANTHER" id="PTHR23132:SF25">
    <property type="entry name" value="D-ALANINE--D-ALANINE LIGASE A"/>
    <property type="match status" value="1"/>
</dbReference>
<keyword evidence="17" id="KW-1185">Reference proteome</keyword>
<organism evidence="16 17">
    <name type="scientific">Phormidium tenue FACHB-1050</name>
    <dbReference type="NCBI Taxonomy" id="2692857"/>
    <lineage>
        <taxon>Bacteria</taxon>
        <taxon>Bacillati</taxon>
        <taxon>Cyanobacteriota</taxon>
        <taxon>Cyanophyceae</taxon>
        <taxon>Oscillatoriophycideae</taxon>
        <taxon>Oscillatoriales</taxon>
        <taxon>Oscillatoriaceae</taxon>
        <taxon>Phormidium</taxon>
    </lineage>
</organism>
<comment type="pathway">
    <text evidence="13">Cell wall biogenesis; peptidoglycan biosynthesis.</text>
</comment>
<dbReference type="Proteomes" id="UP000618445">
    <property type="component" value="Unassembled WGS sequence"/>
</dbReference>
<sequence length="355" mass="38928">MTGISIDLKAKSPLYVGLLFGGQSGEHDVSITSAKAIASALNQNSRYKVQPFYIQRDGTWRSPDVSQKVLDAGKGLQDSELLTNAAFFLPTEVQQIDLWFPVLHGPNGEDGTVQGLLQLMHKPYVGNGVLASSVGMDKIAMKAIFANAGLPQVKYVALNRWQWQQDEQAWSEHIEATLGYPCFVKPSNLGSSVGISKVRDRKQLQEAIASATSYDPRIIIEQGVTAREIECAVLGNEQPQASAIGEITFTSDFYDYETKYTAGMADLIIPSKLPDNVTQAVQSMAVKAFQTVAGSGLARVDFFYVEATGTVLINEINTFPGFTSLSMYPKLWEYSGIPFTELCDRLVELALERHV</sequence>
<comment type="cofactor">
    <cofactor evidence="1">
        <name>Mn(2+)</name>
        <dbReference type="ChEBI" id="CHEBI:29035"/>
    </cofactor>
</comment>
<dbReference type="PIRSF" id="PIRSF039102">
    <property type="entry name" value="Ddl/VanB"/>
    <property type="match status" value="1"/>
</dbReference>
<evidence type="ECO:0000256" key="10">
    <source>
        <dbReference type="ARBA" id="ARBA00022984"/>
    </source>
</evidence>
<dbReference type="PROSITE" id="PS50975">
    <property type="entry name" value="ATP_GRASP"/>
    <property type="match status" value="1"/>
</dbReference>
<dbReference type="InterPro" id="IPR000291">
    <property type="entry name" value="D-Ala_lig_Van_CS"/>
</dbReference>
<proteinExistence type="inferred from homology"/>
<dbReference type="InterPro" id="IPR011127">
    <property type="entry name" value="Dala_Dala_lig_N"/>
</dbReference>
<dbReference type="NCBIfam" id="NF002528">
    <property type="entry name" value="PRK01966.1-4"/>
    <property type="match status" value="1"/>
</dbReference>
<dbReference type="SUPFAM" id="SSF56059">
    <property type="entry name" value="Glutathione synthetase ATP-binding domain-like"/>
    <property type="match status" value="1"/>
</dbReference>
<dbReference type="Gene3D" id="3.30.470.20">
    <property type="entry name" value="ATP-grasp fold, B domain"/>
    <property type="match status" value="1"/>
</dbReference>
<evidence type="ECO:0000256" key="7">
    <source>
        <dbReference type="ARBA" id="ARBA00022840"/>
    </source>
</evidence>
<dbReference type="EC" id="6.3.2.4" evidence="13"/>
<evidence type="ECO:0000256" key="3">
    <source>
        <dbReference type="ARBA" id="ARBA00010871"/>
    </source>
</evidence>
<keyword evidence="4 13" id="KW-0436">Ligase</keyword>
<evidence type="ECO:0000313" key="16">
    <source>
        <dbReference type="EMBL" id="MBD2319580.1"/>
    </source>
</evidence>
<comment type="similarity">
    <text evidence="3 13">Belongs to the D-alanine--D-alanine ligase family.</text>
</comment>
<dbReference type="NCBIfam" id="NF002378">
    <property type="entry name" value="PRK01372.1"/>
    <property type="match status" value="1"/>
</dbReference>
<comment type="function">
    <text evidence="13">Cell wall formation.</text>
</comment>
<evidence type="ECO:0000256" key="6">
    <source>
        <dbReference type="ARBA" id="ARBA00022741"/>
    </source>
</evidence>
<evidence type="ECO:0000256" key="4">
    <source>
        <dbReference type="ARBA" id="ARBA00022598"/>
    </source>
</evidence>
<evidence type="ECO:0000313" key="17">
    <source>
        <dbReference type="Proteomes" id="UP000618445"/>
    </source>
</evidence>
<dbReference type="InterPro" id="IPR011761">
    <property type="entry name" value="ATP-grasp"/>
</dbReference>
<dbReference type="InterPro" id="IPR005905">
    <property type="entry name" value="D_ala_D_ala"/>
</dbReference>
<evidence type="ECO:0000259" key="15">
    <source>
        <dbReference type="PROSITE" id="PS50975"/>
    </source>
</evidence>
<keyword evidence="12 13" id="KW-0961">Cell wall biogenesis/degradation</keyword>
<dbReference type="InterPro" id="IPR011095">
    <property type="entry name" value="Dala_Dala_lig_C"/>
</dbReference>
<evidence type="ECO:0000256" key="2">
    <source>
        <dbReference type="ARBA" id="ARBA00001946"/>
    </source>
</evidence>
<reference evidence="16 17" key="1">
    <citation type="journal article" date="2020" name="ISME J.">
        <title>Comparative genomics reveals insights into cyanobacterial evolution and habitat adaptation.</title>
        <authorList>
            <person name="Chen M.Y."/>
            <person name="Teng W.K."/>
            <person name="Zhao L."/>
            <person name="Hu C.X."/>
            <person name="Zhou Y.K."/>
            <person name="Han B.P."/>
            <person name="Song L.R."/>
            <person name="Shu W.S."/>
        </authorList>
    </citation>
    <scope>NUCLEOTIDE SEQUENCE [LARGE SCALE GENOMIC DNA]</scope>
    <source>
        <strain evidence="16 17">FACHB-1050</strain>
    </source>
</reference>
<comment type="caution">
    <text evidence="16">The sequence shown here is derived from an EMBL/GenBank/DDBJ whole genome shotgun (WGS) entry which is preliminary data.</text>
</comment>
<keyword evidence="11" id="KW-0464">Manganese</keyword>
<dbReference type="NCBIfam" id="TIGR01205">
    <property type="entry name" value="D_ala_D_alaTIGR"/>
    <property type="match status" value="1"/>
</dbReference>
<dbReference type="InterPro" id="IPR016185">
    <property type="entry name" value="PreATP-grasp_dom_sf"/>
</dbReference>
<feature type="domain" description="ATP-grasp" evidence="15">
    <location>
        <begin position="142"/>
        <end position="348"/>
    </location>
</feature>
<comment type="cofactor">
    <cofactor evidence="2">
        <name>Mg(2+)</name>
        <dbReference type="ChEBI" id="CHEBI:18420"/>
    </cofactor>
</comment>
<evidence type="ECO:0000256" key="14">
    <source>
        <dbReference type="PROSITE-ProRule" id="PRU00409"/>
    </source>
</evidence>
<dbReference type="HAMAP" id="MF_00047">
    <property type="entry name" value="Dala_Dala_lig"/>
    <property type="match status" value="1"/>
</dbReference>
<dbReference type="InterPro" id="IPR013815">
    <property type="entry name" value="ATP_grasp_subdomain_1"/>
</dbReference>